<proteinExistence type="predicted"/>
<evidence type="ECO:0000313" key="2">
    <source>
        <dbReference type="EMBL" id="GJS73430.1"/>
    </source>
</evidence>
<feature type="compositionally biased region" description="Acidic residues" evidence="1">
    <location>
        <begin position="51"/>
        <end position="60"/>
    </location>
</feature>
<dbReference type="EMBL" id="BQNB010010154">
    <property type="protein sequence ID" value="GJS73430.1"/>
    <property type="molecule type" value="Genomic_DNA"/>
</dbReference>
<name>A0ABQ4Y7T7_9ASTR</name>
<evidence type="ECO:0000256" key="1">
    <source>
        <dbReference type="SAM" id="MobiDB-lite"/>
    </source>
</evidence>
<organism evidence="2 3">
    <name type="scientific">Tanacetum coccineum</name>
    <dbReference type="NCBI Taxonomy" id="301880"/>
    <lineage>
        <taxon>Eukaryota</taxon>
        <taxon>Viridiplantae</taxon>
        <taxon>Streptophyta</taxon>
        <taxon>Embryophyta</taxon>
        <taxon>Tracheophyta</taxon>
        <taxon>Spermatophyta</taxon>
        <taxon>Magnoliopsida</taxon>
        <taxon>eudicotyledons</taxon>
        <taxon>Gunneridae</taxon>
        <taxon>Pentapetalae</taxon>
        <taxon>asterids</taxon>
        <taxon>campanulids</taxon>
        <taxon>Asterales</taxon>
        <taxon>Asteraceae</taxon>
        <taxon>Asteroideae</taxon>
        <taxon>Anthemideae</taxon>
        <taxon>Anthemidinae</taxon>
        <taxon>Tanacetum</taxon>
    </lineage>
</organism>
<evidence type="ECO:0000313" key="3">
    <source>
        <dbReference type="Proteomes" id="UP001151760"/>
    </source>
</evidence>
<feature type="region of interest" description="Disordered" evidence="1">
    <location>
        <begin position="50"/>
        <end position="70"/>
    </location>
</feature>
<comment type="caution">
    <text evidence="2">The sequence shown here is derived from an EMBL/GenBank/DDBJ whole genome shotgun (WGS) entry which is preliminary data.</text>
</comment>
<reference evidence="2" key="2">
    <citation type="submission" date="2022-01" db="EMBL/GenBank/DDBJ databases">
        <authorList>
            <person name="Yamashiro T."/>
            <person name="Shiraishi A."/>
            <person name="Satake H."/>
            <person name="Nakayama K."/>
        </authorList>
    </citation>
    <scope>NUCLEOTIDE SEQUENCE</scope>
</reference>
<gene>
    <name evidence="2" type="ORF">Tco_0706271</name>
</gene>
<sequence length="348" mass="38713">MICFGSNSEEDPRKEPCGGSVIDPAGGGDPLLQTFIVRCFNQTVIIAPSTEETEPFETDESTATPPPHPAYRVTARNDIPASETYFRYSLPLGKMLTRGLLTFTHHLHHHTLAHCSSHYLRFPQPPLPYKKLRDPAESRGTINSPIQLPSPIATSHVPLYTSAKVELARLVHPSTYSYNLASPIEAPPSEIPPLLPIPLPTPSPPLLLPSIDRRANVREACLPPRKRLCFAFGLRYDVGAPVTDETELGRRVTNLVTTVRQDTDEIYGRMDDAQTELTQSVNQFACTGDRPQITEPAEIAKDTTERIDSLRSPKDPLEGPAELDWQGRRQVAVHKIFVYLASYFVQAY</sequence>
<keyword evidence="3" id="KW-1185">Reference proteome</keyword>
<protein>
    <submittedName>
        <fullName evidence="2">Uncharacterized protein</fullName>
    </submittedName>
</protein>
<reference evidence="2" key="1">
    <citation type="journal article" date="2022" name="Int. J. Mol. Sci.">
        <title>Draft Genome of Tanacetum Coccineum: Genomic Comparison of Closely Related Tanacetum-Family Plants.</title>
        <authorList>
            <person name="Yamashiro T."/>
            <person name="Shiraishi A."/>
            <person name="Nakayama K."/>
            <person name="Satake H."/>
        </authorList>
    </citation>
    <scope>NUCLEOTIDE SEQUENCE</scope>
</reference>
<dbReference type="Proteomes" id="UP001151760">
    <property type="component" value="Unassembled WGS sequence"/>
</dbReference>
<accession>A0ABQ4Y7T7</accession>